<comment type="caution">
    <text evidence="5">The sequence shown here is derived from an EMBL/GenBank/DDBJ whole genome shotgun (WGS) entry which is preliminary data.</text>
</comment>
<dbReference type="GO" id="GO:0005886">
    <property type="term" value="C:plasma membrane"/>
    <property type="evidence" value="ECO:0007669"/>
    <property type="project" value="TreeGrafter"/>
</dbReference>
<name>A0A543PFD4_9ACTN</name>
<organism evidence="5 6">
    <name type="scientific">Blastococcus colisei</name>
    <dbReference type="NCBI Taxonomy" id="1564162"/>
    <lineage>
        <taxon>Bacteria</taxon>
        <taxon>Bacillati</taxon>
        <taxon>Actinomycetota</taxon>
        <taxon>Actinomycetes</taxon>
        <taxon>Geodermatophilales</taxon>
        <taxon>Geodermatophilaceae</taxon>
        <taxon>Blastococcus</taxon>
    </lineage>
</organism>
<dbReference type="GO" id="GO:1903805">
    <property type="term" value="P:L-valine import across plasma membrane"/>
    <property type="evidence" value="ECO:0007669"/>
    <property type="project" value="TreeGrafter"/>
</dbReference>
<dbReference type="Gene3D" id="3.40.50.300">
    <property type="entry name" value="P-loop containing nucleotide triphosphate hydrolases"/>
    <property type="match status" value="1"/>
</dbReference>
<evidence type="ECO:0000259" key="4">
    <source>
        <dbReference type="PROSITE" id="PS50893"/>
    </source>
</evidence>
<dbReference type="OrthoDB" id="9805514at2"/>
<dbReference type="InterPro" id="IPR032823">
    <property type="entry name" value="BCA_ABC_TP_C"/>
</dbReference>
<dbReference type="GO" id="GO:0005304">
    <property type="term" value="F:L-valine transmembrane transporter activity"/>
    <property type="evidence" value="ECO:0007669"/>
    <property type="project" value="TreeGrafter"/>
</dbReference>
<proteinExistence type="predicted"/>
<dbReference type="InterPro" id="IPR051120">
    <property type="entry name" value="ABC_AA/LPS_Transport"/>
</dbReference>
<dbReference type="GO" id="GO:0005524">
    <property type="term" value="F:ATP binding"/>
    <property type="evidence" value="ECO:0007669"/>
    <property type="project" value="UniProtKB-KW"/>
</dbReference>
<dbReference type="GO" id="GO:0015808">
    <property type="term" value="P:L-alanine transport"/>
    <property type="evidence" value="ECO:0007669"/>
    <property type="project" value="TreeGrafter"/>
</dbReference>
<dbReference type="GO" id="GO:1903806">
    <property type="term" value="P:L-isoleucine import across plasma membrane"/>
    <property type="evidence" value="ECO:0007669"/>
    <property type="project" value="TreeGrafter"/>
</dbReference>
<dbReference type="RefSeq" id="WP_142025370.1">
    <property type="nucleotide sequence ID" value="NZ_VFQE01000001.1"/>
</dbReference>
<dbReference type="Proteomes" id="UP000319865">
    <property type="component" value="Unassembled WGS sequence"/>
</dbReference>
<dbReference type="EMBL" id="VFQE01000001">
    <property type="protein sequence ID" value="TQN42776.1"/>
    <property type="molecule type" value="Genomic_DNA"/>
</dbReference>
<dbReference type="PANTHER" id="PTHR45772">
    <property type="entry name" value="CONSERVED COMPONENT OF ABC TRANSPORTER FOR NATURAL AMINO ACIDS-RELATED"/>
    <property type="match status" value="1"/>
</dbReference>
<evidence type="ECO:0000313" key="6">
    <source>
        <dbReference type="Proteomes" id="UP000319865"/>
    </source>
</evidence>
<dbReference type="GO" id="GO:0015188">
    <property type="term" value="F:L-isoleucine transmembrane transporter activity"/>
    <property type="evidence" value="ECO:0007669"/>
    <property type="project" value="TreeGrafter"/>
</dbReference>
<dbReference type="Pfam" id="PF12399">
    <property type="entry name" value="BCA_ABC_TP_C"/>
    <property type="match status" value="1"/>
</dbReference>
<dbReference type="SUPFAM" id="SSF52540">
    <property type="entry name" value="P-loop containing nucleoside triphosphate hydrolases"/>
    <property type="match status" value="1"/>
</dbReference>
<keyword evidence="3 5" id="KW-0067">ATP-binding</keyword>
<gene>
    <name evidence="5" type="ORF">FHU33_2184</name>
</gene>
<evidence type="ECO:0000313" key="5">
    <source>
        <dbReference type="EMBL" id="TQN42776.1"/>
    </source>
</evidence>
<dbReference type="InterPro" id="IPR003593">
    <property type="entry name" value="AAA+_ATPase"/>
</dbReference>
<keyword evidence="2" id="KW-0547">Nucleotide-binding</keyword>
<dbReference type="CDD" id="cd03219">
    <property type="entry name" value="ABC_Mj1267_LivG_branched"/>
    <property type="match status" value="1"/>
</dbReference>
<reference evidence="5 6" key="1">
    <citation type="submission" date="2019-06" db="EMBL/GenBank/DDBJ databases">
        <title>Sequencing the genomes of 1000 actinobacteria strains.</title>
        <authorList>
            <person name="Klenk H.-P."/>
        </authorList>
    </citation>
    <scope>NUCLEOTIDE SEQUENCE [LARGE SCALE GENOMIC DNA]</scope>
    <source>
        <strain evidence="5 6">DSM 46837</strain>
    </source>
</reference>
<sequence>MSPPLLSLSGVARHFGALKAVDDVRLEVPAGARHALIGPNGAGKSTLFKLITGALPLSAGTISLAGSDISRLSEHQRARRGISQTLQHSSLFLTQTVQQNVLLAAQRRHSSRHSLVPRRQAAARERVEALLSDVGLAGRAATPVAALSHGERRQVEVAVALACEPRLLLLDEPAAGMSPAESAQLVGLLKSLPESVTLVIVEHDLDVVFALATSVTVLHLGRVLLTGTPDEVRTSEAVQEAYLGTGRESLFLDGSGAAHLEVS</sequence>
<dbReference type="InterPro" id="IPR003439">
    <property type="entry name" value="ABC_transporter-like_ATP-bd"/>
</dbReference>
<evidence type="ECO:0000256" key="1">
    <source>
        <dbReference type="ARBA" id="ARBA00022448"/>
    </source>
</evidence>
<accession>A0A543PFD4</accession>
<protein>
    <submittedName>
        <fullName evidence="5">Amino acid/amide ABC transporter ATP-binding protein 1 (HAAT family)</fullName>
    </submittedName>
</protein>
<keyword evidence="6" id="KW-1185">Reference proteome</keyword>
<dbReference type="PROSITE" id="PS50893">
    <property type="entry name" value="ABC_TRANSPORTER_2"/>
    <property type="match status" value="1"/>
</dbReference>
<dbReference type="PANTHER" id="PTHR45772:SF7">
    <property type="entry name" value="AMINO ACID ABC TRANSPORTER ATP-BINDING PROTEIN"/>
    <property type="match status" value="1"/>
</dbReference>
<dbReference type="AlphaFoldDB" id="A0A543PFD4"/>
<keyword evidence="1" id="KW-0813">Transport</keyword>
<dbReference type="InterPro" id="IPR027417">
    <property type="entry name" value="P-loop_NTPase"/>
</dbReference>
<dbReference type="GO" id="GO:0016887">
    <property type="term" value="F:ATP hydrolysis activity"/>
    <property type="evidence" value="ECO:0007669"/>
    <property type="project" value="InterPro"/>
</dbReference>
<dbReference type="SMART" id="SM00382">
    <property type="entry name" value="AAA"/>
    <property type="match status" value="1"/>
</dbReference>
<dbReference type="GO" id="GO:0015192">
    <property type="term" value="F:L-phenylalanine transmembrane transporter activity"/>
    <property type="evidence" value="ECO:0007669"/>
    <property type="project" value="TreeGrafter"/>
</dbReference>
<feature type="domain" description="ABC transporter" evidence="4">
    <location>
        <begin position="6"/>
        <end position="245"/>
    </location>
</feature>
<dbReference type="Pfam" id="PF00005">
    <property type="entry name" value="ABC_tran"/>
    <property type="match status" value="1"/>
</dbReference>
<evidence type="ECO:0000256" key="3">
    <source>
        <dbReference type="ARBA" id="ARBA00022840"/>
    </source>
</evidence>
<dbReference type="GO" id="GO:0042941">
    <property type="term" value="P:D-alanine transmembrane transport"/>
    <property type="evidence" value="ECO:0007669"/>
    <property type="project" value="TreeGrafter"/>
</dbReference>
<evidence type="ECO:0000256" key="2">
    <source>
        <dbReference type="ARBA" id="ARBA00022741"/>
    </source>
</evidence>